<evidence type="ECO:0000256" key="6">
    <source>
        <dbReference type="ARBA" id="ARBA00048785"/>
    </source>
</evidence>
<dbReference type="GO" id="GO:0009231">
    <property type="term" value="P:riboflavin biosynthetic process"/>
    <property type="evidence" value="ECO:0007669"/>
    <property type="project" value="UniProtKB-UniRule"/>
</dbReference>
<dbReference type="Pfam" id="PF00885">
    <property type="entry name" value="DMRL_synthase"/>
    <property type="match status" value="1"/>
</dbReference>
<protein>
    <recommendedName>
        <fullName evidence="3 7">6,7-dimethyl-8-ribityllumazine synthase</fullName>
        <shortName evidence="7">DMRL synthase</shortName>
        <shortName evidence="7">LS</shortName>
        <shortName evidence="7">Lumazine synthase</shortName>
        <ecNumber evidence="3 7">2.5.1.78</ecNumber>
    </recommendedName>
</protein>
<comment type="function">
    <text evidence="7">Catalyzes the formation of 6,7-dimethyl-8-ribityllumazine by condensation of 5-amino-6-(D-ribitylamino)uracil with 3,4-dihydroxy-2-butanone 4-phosphate. This is the penultimate step in the biosynthesis of riboflavin.</text>
</comment>
<dbReference type="GO" id="GO:0000906">
    <property type="term" value="F:6,7-dimethyl-8-ribityllumazine synthase activity"/>
    <property type="evidence" value="ECO:0007669"/>
    <property type="project" value="UniProtKB-UniRule"/>
</dbReference>
<dbReference type="PANTHER" id="PTHR21058:SF0">
    <property type="entry name" value="6,7-DIMETHYL-8-RIBITYLLUMAZINE SYNTHASE"/>
    <property type="match status" value="1"/>
</dbReference>
<dbReference type="EMBL" id="PKUQ01000022">
    <property type="protein sequence ID" value="PLW76714.1"/>
    <property type="molecule type" value="Genomic_DNA"/>
</dbReference>
<dbReference type="HAMAP" id="MF_00178">
    <property type="entry name" value="Lumazine_synth"/>
    <property type="match status" value="1"/>
</dbReference>
<evidence type="ECO:0000313" key="8">
    <source>
        <dbReference type="EMBL" id="PLW76714.1"/>
    </source>
</evidence>
<comment type="pathway">
    <text evidence="1 7">Cofactor biosynthesis; riboflavin biosynthesis; riboflavin from 2-hydroxy-3-oxobutyl phosphate and 5-amino-6-(D-ribitylamino)uracil: step 1/2.</text>
</comment>
<evidence type="ECO:0000256" key="4">
    <source>
        <dbReference type="ARBA" id="ARBA00022619"/>
    </source>
</evidence>
<comment type="caution">
    <text evidence="8">The sequence shown here is derived from an EMBL/GenBank/DDBJ whole genome shotgun (WGS) entry which is preliminary data.</text>
</comment>
<dbReference type="AlphaFoldDB" id="A0A2N5XQE4"/>
<name>A0A2N5XQE4_9HYPH</name>
<dbReference type="InterPro" id="IPR002180">
    <property type="entry name" value="LS/RS"/>
</dbReference>
<reference evidence="8 9" key="1">
    <citation type="submission" date="2018-01" db="EMBL/GenBank/DDBJ databases">
        <title>The draft genome sequence of Cohaesibacter sp. H1304.</title>
        <authorList>
            <person name="Wang N.-N."/>
            <person name="Du Z.-J."/>
        </authorList>
    </citation>
    <scope>NUCLEOTIDE SEQUENCE [LARGE SCALE GENOMIC DNA]</scope>
    <source>
        <strain evidence="8 9">H1304</strain>
    </source>
</reference>
<dbReference type="CDD" id="cd09209">
    <property type="entry name" value="Lumazine_synthase-I"/>
    <property type="match status" value="1"/>
</dbReference>
<dbReference type="NCBIfam" id="TIGR00114">
    <property type="entry name" value="lumazine-synth"/>
    <property type="match status" value="1"/>
</dbReference>
<gene>
    <name evidence="7" type="primary">ribH</name>
    <name evidence="8" type="ORF">C0081_11625</name>
</gene>
<evidence type="ECO:0000256" key="5">
    <source>
        <dbReference type="ARBA" id="ARBA00022679"/>
    </source>
</evidence>
<dbReference type="OrthoDB" id="9809709at2"/>
<keyword evidence="4 7" id="KW-0686">Riboflavin biosynthesis</keyword>
<proteinExistence type="inferred from homology"/>
<evidence type="ECO:0000313" key="9">
    <source>
        <dbReference type="Proteomes" id="UP000234881"/>
    </source>
</evidence>
<feature type="active site" description="Proton donor" evidence="7">
    <location>
        <position position="83"/>
    </location>
</feature>
<dbReference type="Proteomes" id="UP000234881">
    <property type="component" value="Unassembled WGS sequence"/>
</dbReference>
<dbReference type="Gene3D" id="3.40.50.960">
    <property type="entry name" value="Lumazine/riboflavin synthase"/>
    <property type="match status" value="1"/>
</dbReference>
<dbReference type="InterPro" id="IPR034964">
    <property type="entry name" value="LS"/>
</dbReference>
<evidence type="ECO:0000256" key="7">
    <source>
        <dbReference type="HAMAP-Rule" id="MF_00178"/>
    </source>
</evidence>
<feature type="binding site" evidence="7">
    <location>
        <begin position="80"/>
        <end position="81"/>
    </location>
    <ligand>
        <name>(2S)-2-hydroxy-3-oxobutyl phosphate</name>
        <dbReference type="ChEBI" id="CHEBI:58830"/>
    </ligand>
</feature>
<dbReference type="EC" id="2.5.1.78" evidence="3 7"/>
<keyword evidence="9" id="KW-1185">Reference proteome</keyword>
<dbReference type="PANTHER" id="PTHR21058">
    <property type="entry name" value="6,7-DIMETHYL-8-RIBITYLLUMAZINE SYNTHASE DMRL SYNTHASE LUMAZINE SYNTHASE"/>
    <property type="match status" value="1"/>
</dbReference>
<comment type="similarity">
    <text evidence="2 7">Belongs to the DMRL synthase family.</text>
</comment>
<feature type="binding site" evidence="7">
    <location>
        <begin position="46"/>
        <end position="48"/>
    </location>
    <ligand>
        <name>5-amino-6-(D-ribitylamino)uracil</name>
        <dbReference type="ChEBI" id="CHEBI:15934"/>
    </ligand>
</feature>
<dbReference type="GO" id="GO:0009349">
    <property type="term" value="C:riboflavin synthase complex"/>
    <property type="evidence" value="ECO:0007669"/>
    <property type="project" value="UniProtKB-UniRule"/>
</dbReference>
<dbReference type="RefSeq" id="WP_101534003.1">
    <property type="nucleotide sequence ID" value="NZ_PKUQ01000022.1"/>
</dbReference>
<keyword evidence="5 7" id="KW-0808">Transferase</keyword>
<dbReference type="InterPro" id="IPR036467">
    <property type="entry name" value="LS/RS_sf"/>
</dbReference>
<sequence>MSDNQPHFLIIEARFYDDLVEELARGAVATLEDAGASYERIGVPGVLEIPAAMSMAMAAVEDGTADYDGYIALGVVIRGETTHYDIVANESARAIMELAVEGCVAVGNGIQTVENGDQAWARARVDDKNKGGGAALAALAMMEMRKKFGMDS</sequence>
<feature type="binding site" evidence="7">
    <location>
        <position position="122"/>
    </location>
    <ligand>
        <name>(2S)-2-hydroxy-3-oxobutyl phosphate</name>
        <dbReference type="ChEBI" id="CHEBI:58830"/>
    </ligand>
</feature>
<organism evidence="8 9">
    <name type="scientific">Cohaesibacter celericrescens</name>
    <dbReference type="NCBI Taxonomy" id="2067669"/>
    <lineage>
        <taxon>Bacteria</taxon>
        <taxon>Pseudomonadati</taxon>
        <taxon>Pseudomonadota</taxon>
        <taxon>Alphaproteobacteria</taxon>
        <taxon>Hyphomicrobiales</taxon>
        <taxon>Cohaesibacteraceae</taxon>
    </lineage>
</organism>
<feature type="binding site" evidence="7">
    <location>
        <position position="108"/>
    </location>
    <ligand>
        <name>5-amino-6-(D-ribitylamino)uracil</name>
        <dbReference type="ChEBI" id="CHEBI:15934"/>
    </ligand>
</feature>
<evidence type="ECO:0000256" key="3">
    <source>
        <dbReference type="ARBA" id="ARBA00012664"/>
    </source>
</evidence>
<dbReference type="UniPathway" id="UPA00275">
    <property type="reaction ID" value="UER00404"/>
</dbReference>
<comment type="catalytic activity">
    <reaction evidence="6 7">
        <text>(2S)-2-hydroxy-3-oxobutyl phosphate + 5-amino-6-(D-ribitylamino)uracil = 6,7-dimethyl-8-(1-D-ribityl)lumazine + phosphate + 2 H2O + H(+)</text>
        <dbReference type="Rhea" id="RHEA:26152"/>
        <dbReference type="ChEBI" id="CHEBI:15377"/>
        <dbReference type="ChEBI" id="CHEBI:15378"/>
        <dbReference type="ChEBI" id="CHEBI:15934"/>
        <dbReference type="ChEBI" id="CHEBI:43474"/>
        <dbReference type="ChEBI" id="CHEBI:58201"/>
        <dbReference type="ChEBI" id="CHEBI:58830"/>
        <dbReference type="EC" id="2.5.1.78"/>
    </reaction>
</comment>
<dbReference type="SUPFAM" id="SSF52121">
    <property type="entry name" value="Lumazine synthase"/>
    <property type="match status" value="1"/>
</dbReference>
<feature type="binding site" evidence="7">
    <location>
        <begin position="75"/>
        <end position="77"/>
    </location>
    <ligand>
        <name>5-amino-6-(D-ribitylamino)uracil</name>
        <dbReference type="ChEBI" id="CHEBI:15934"/>
    </ligand>
</feature>
<accession>A0A2N5XQE4</accession>
<dbReference type="GO" id="GO:0005829">
    <property type="term" value="C:cytosol"/>
    <property type="evidence" value="ECO:0007669"/>
    <property type="project" value="TreeGrafter"/>
</dbReference>
<feature type="binding site" evidence="7">
    <location>
        <position position="15"/>
    </location>
    <ligand>
        <name>5-amino-6-(D-ribitylamino)uracil</name>
        <dbReference type="ChEBI" id="CHEBI:15934"/>
    </ligand>
</feature>
<evidence type="ECO:0000256" key="2">
    <source>
        <dbReference type="ARBA" id="ARBA00007424"/>
    </source>
</evidence>
<evidence type="ECO:0000256" key="1">
    <source>
        <dbReference type="ARBA" id="ARBA00004917"/>
    </source>
</evidence>